<evidence type="ECO:0000256" key="1">
    <source>
        <dbReference type="ARBA" id="ARBA00022448"/>
    </source>
</evidence>
<protein>
    <submittedName>
        <fullName evidence="6">ATP-binding cassette domain-containing protein</fullName>
    </submittedName>
</protein>
<name>A0ABN1NL26_9PSEU</name>
<dbReference type="EMBL" id="BAAAHP010000364">
    <property type="protein sequence ID" value="GAA0910454.1"/>
    <property type="molecule type" value="Genomic_DNA"/>
</dbReference>
<gene>
    <name evidence="6" type="ORF">GCM10009559_81020</name>
</gene>
<dbReference type="Gene3D" id="3.40.50.300">
    <property type="entry name" value="P-loop containing nucleotide triphosphate hydrolases"/>
    <property type="match status" value="2"/>
</dbReference>
<evidence type="ECO:0000259" key="5">
    <source>
        <dbReference type="PROSITE" id="PS50893"/>
    </source>
</evidence>
<dbReference type="Pfam" id="PF00005">
    <property type="entry name" value="ABC_tran"/>
    <property type="match status" value="2"/>
</dbReference>
<keyword evidence="2" id="KW-0677">Repeat</keyword>
<dbReference type="RefSeq" id="WP_343947236.1">
    <property type="nucleotide sequence ID" value="NZ_BAAAHP010000364.1"/>
</dbReference>
<evidence type="ECO:0000313" key="6">
    <source>
        <dbReference type="EMBL" id="GAA0910454.1"/>
    </source>
</evidence>
<feature type="domain" description="ABC transporter" evidence="5">
    <location>
        <begin position="6"/>
        <end position="235"/>
    </location>
</feature>
<evidence type="ECO:0000256" key="4">
    <source>
        <dbReference type="ARBA" id="ARBA00022840"/>
    </source>
</evidence>
<dbReference type="CDD" id="cd03225">
    <property type="entry name" value="ABC_cobalt_CbiO_domain1"/>
    <property type="match status" value="1"/>
</dbReference>
<dbReference type="PANTHER" id="PTHR19211:SF6">
    <property type="entry name" value="BLL7188 PROTEIN"/>
    <property type="match status" value="1"/>
</dbReference>
<reference evidence="6 7" key="1">
    <citation type="journal article" date="2019" name="Int. J. Syst. Evol. Microbiol.">
        <title>The Global Catalogue of Microorganisms (GCM) 10K type strain sequencing project: providing services to taxonomists for standard genome sequencing and annotation.</title>
        <authorList>
            <consortium name="The Broad Institute Genomics Platform"/>
            <consortium name="The Broad Institute Genome Sequencing Center for Infectious Disease"/>
            <person name="Wu L."/>
            <person name="Ma J."/>
        </authorList>
    </citation>
    <scope>NUCLEOTIDE SEQUENCE [LARGE SCALE GENOMIC DNA]</scope>
    <source>
        <strain evidence="6 7">JCM 11117</strain>
    </source>
</reference>
<organism evidence="6 7">
    <name type="scientific">Pseudonocardia zijingensis</name>
    <dbReference type="NCBI Taxonomy" id="153376"/>
    <lineage>
        <taxon>Bacteria</taxon>
        <taxon>Bacillati</taxon>
        <taxon>Actinomycetota</taxon>
        <taxon>Actinomycetes</taxon>
        <taxon>Pseudonocardiales</taxon>
        <taxon>Pseudonocardiaceae</taxon>
        <taxon>Pseudonocardia</taxon>
    </lineage>
</organism>
<sequence length="510" mass="54599">MSTPAIVCSGLSFDWPDGTPVLRDLDVAFGPGRTGLVGANGSGKSTLLRLLAGRLVPTRGTVGTTGDVALLPQDVALDPERSVAELLGIAEQRAALCAVEAGDASAVAAVGDGWDVEERTVAELTRLGLPADLDRPVGALSGGEAVLTALAGLLVRRPAIALLDEPTNNLDRRARALLHAAVTTWPGVLLVVSHDRELLELVDGIAELRDGAVRHFGGPFSQYEARIAAEQDTARRLVRVAEAGVRRERRQLVEARVALDRRVRYANTDHANKRRPKVIMNARRREAQVSAGKHRILHEVRVGAAHRELRDAEAAVRDDDRIRVDLPGTAVPAGRTVLEVDGHVVRGPERIGVLGANGSGKTTLLRRLAPAVPHAHLPQRLDVLDDDAPVLDNVRAAAPALTPQRVRAGLARFRVHEVDRPAGTLSGGERFRVVLARLLLADPPPQLVVLDEPTNNLDFDSGDRLAEALAAFRGALVVASHDLPFLRRIGCTRWWSVDGGLHEVPEPGPG</sequence>
<evidence type="ECO:0000313" key="7">
    <source>
        <dbReference type="Proteomes" id="UP001499967"/>
    </source>
</evidence>
<dbReference type="SUPFAM" id="SSF52540">
    <property type="entry name" value="P-loop containing nucleoside triphosphate hydrolases"/>
    <property type="match status" value="2"/>
</dbReference>
<evidence type="ECO:0000256" key="3">
    <source>
        <dbReference type="ARBA" id="ARBA00022741"/>
    </source>
</evidence>
<comment type="caution">
    <text evidence="6">The sequence shown here is derived from an EMBL/GenBank/DDBJ whole genome shotgun (WGS) entry which is preliminary data.</text>
</comment>
<dbReference type="Proteomes" id="UP001499967">
    <property type="component" value="Unassembled WGS sequence"/>
</dbReference>
<keyword evidence="3" id="KW-0547">Nucleotide-binding</keyword>
<evidence type="ECO:0000256" key="2">
    <source>
        <dbReference type="ARBA" id="ARBA00022737"/>
    </source>
</evidence>
<accession>A0ABN1NL26</accession>
<dbReference type="InterPro" id="IPR003593">
    <property type="entry name" value="AAA+_ATPase"/>
</dbReference>
<dbReference type="SMART" id="SM00382">
    <property type="entry name" value="AAA"/>
    <property type="match status" value="2"/>
</dbReference>
<keyword evidence="7" id="KW-1185">Reference proteome</keyword>
<dbReference type="PANTHER" id="PTHR19211">
    <property type="entry name" value="ATP-BINDING TRANSPORT PROTEIN-RELATED"/>
    <property type="match status" value="1"/>
</dbReference>
<keyword evidence="4 6" id="KW-0067">ATP-binding</keyword>
<dbReference type="InterPro" id="IPR027417">
    <property type="entry name" value="P-loop_NTPase"/>
</dbReference>
<keyword evidence="1" id="KW-0813">Transport</keyword>
<dbReference type="InterPro" id="IPR015856">
    <property type="entry name" value="ABC_transpr_CbiO/EcfA_su"/>
</dbReference>
<dbReference type="GO" id="GO:0005524">
    <property type="term" value="F:ATP binding"/>
    <property type="evidence" value="ECO:0007669"/>
    <property type="project" value="UniProtKB-KW"/>
</dbReference>
<proteinExistence type="predicted"/>
<dbReference type="InterPro" id="IPR003439">
    <property type="entry name" value="ABC_transporter-like_ATP-bd"/>
</dbReference>
<dbReference type="PROSITE" id="PS50893">
    <property type="entry name" value="ABC_TRANSPORTER_2"/>
    <property type="match status" value="1"/>
</dbReference>
<dbReference type="InterPro" id="IPR050611">
    <property type="entry name" value="ABCF"/>
</dbReference>